<comment type="caution">
    <text evidence="1">The sequence shown here is derived from an EMBL/GenBank/DDBJ whole genome shotgun (WGS) entry which is preliminary data.</text>
</comment>
<gene>
    <name evidence="1" type="ORF">CCMP2556_LOCUS47046</name>
</gene>
<evidence type="ECO:0008006" key="3">
    <source>
        <dbReference type="Google" id="ProtNLM"/>
    </source>
</evidence>
<evidence type="ECO:0000313" key="1">
    <source>
        <dbReference type="EMBL" id="CAK9099412.1"/>
    </source>
</evidence>
<protein>
    <recommendedName>
        <fullName evidence="3">Tyr recombinase domain-containing protein</fullName>
    </recommendedName>
</protein>
<reference evidence="1 2" key="1">
    <citation type="submission" date="2024-02" db="EMBL/GenBank/DDBJ databases">
        <authorList>
            <person name="Chen Y."/>
            <person name="Shah S."/>
            <person name="Dougan E. K."/>
            <person name="Thang M."/>
            <person name="Chan C."/>
        </authorList>
    </citation>
    <scope>NUCLEOTIDE SEQUENCE [LARGE SCALE GENOMIC DNA]</scope>
</reference>
<accession>A0ABP0RJN8</accession>
<organism evidence="1 2">
    <name type="scientific">Durusdinium trenchii</name>
    <dbReference type="NCBI Taxonomy" id="1381693"/>
    <lineage>
        <taxon>Eukaryota</taxon>
        <taxon>Sar</taxon>
        <taxon>Alveolata</taxon>
        <taxon>Dinophyceae</taxon>
        <taxon>Suessiales</taxon>
        <taxon>Symbiodiniaceae</taxon>
        <taxon>Durusdinium</taxon>
    </lineage>
</organism>
<dbReference type="Gene3D" id="1.10.443.10">
    <property type="entry name" value="Intergrase catalytic core"/>
    <property type="match status" value="1"/>
</dbReference>
<keyword evidence="2" id="KW-1185">Reference proteome</keyword>
<dbReference type="Proteomes" id="UP001642484">
    <property type="component" value="Unassembled WGS sequence"/>
</dbReference>
<name>A0ABP0RJN8_9DINO</name>
<dbReference type="EMBL" id="CAXAMN010025951">
    <property type="protein sequence ID" value="CAK9099412.1"/>
    <property type="molecule type" value="Genomic_DNA"/>
</dbReference>
<sequence>MAEPDQGGEAPLLHAGLEVFSQVLQQTATLGELGCALGWLLARISTCTDFEFDKMVIRTVYERCCRPQIASSRGAIFPLPLGALDACEDALRTASLADVVTPHFVERWQADAWQFCVGVGLNAIGGKLQPQARGSTNKLQARAAAASRAAVERFLGLGGRSSRSPDEIRGDADFQKGQDLHNLVEDVWARTGLVSSAKKRVSGNIGTVPILVISLFNGIGGCFRVYDVLDIRPLGMIAVELHKPAIRIVERRWPQSKTVPDVRLVDAALVKQWHLEYPMTEEANGHRTRVQSTFKEPKRRGIVLKDSLVKPKTLQQYYKYARKLLPIIRQAHDEHELDELLSEHLEDMWRTGRPLYHASAGLCGLHFFMPWSKGKLPQTWRIFRIWRRLEVPCRAPPLPRELLQAFAGKAIARGDLVFGALLLTGFDGLLRTGELLALTGADFLIRNDIGLVRLADTKTSNAKGISEVVTLKNEWTLMVLDTLQEYLRENSLLHARCQIGGVLIRSGTVRRRDEAEDLLVHLRHAHALSGNLEERLLAATEALSALGKSVTFAVVTLDARRWVGQTLESPSSRLAEVSGYFVWGFFVLKSAKQRPQRPQAGQASGSFGWMLGAVIVDSEAETVQRLARRGDAAETRKRLRQEAAGRRLERSYLWAKKRAERLLERAMEPRLVVPIAAG</sequence>
<proteinExistence type="predicted"/>
<dbReference type="InterPro" id="IPR013762">
    <property type="entry name" value="Integrase-like_cat_sf"/>
</dbReference>
<evidence type="ECO:0000313" key="2">
    <source>
        <dbReference type="Proteomes" id="UP001642484"/>
    </source>
</evidence>